<feature type="transmembrane region" description="Helical" evidence="6">
    <location>
        <begin position="243"/>
        <end position="272"/>
    </location>
</feature>
<feature type="transmembrane region" description="Helical" evidence="6">
    <location>
        <begin position="83"/>
        <end position="103"/>
    </location>
</feature>
<dbReference type="CTD" id="6752304"/>
<dbReference type="PANTHER" id="PTHR43826:SF8">
    <property type="entry name" value="MAJOR FACILITATOR SUPERFAMILY (MFS) PROFILE DOMAIN-CONTAINING PROTEIN"/>
    <property type="match status" value="1"/>
</dbReference>
<evidence type="ECO:0000313" key="9">
    <source>
        <dbReference type="Proteomes" id="UP000009022"/>
    </source>
</evidence>
<keyword evidence="3 6" id="KW-0812">Transmembrane</keyword>
<dbReference type="GO" id="GO:0035435">
    <property type="term" value="P:phosphate ion transmembrane transport"/>
    <property type="evidence" value="ECO:0000318"/>
    <property type="project" value="GO_Central"/>
</dbReference>
<feature type="domain" description="Major facilitator superfamily (MFS) profile" evidence="7">
    <location>
        <begin position="1"/>
        <end position="425"/>
    </location>
</feature>
<dbReference type="GO" id="GO:0012505">
    <property type="term" value="C:endomembrane system"/>
    <property type="evidence" value="ECO:0007669"/>
    <property type="project" value="UniProtKB-SubCell"/>
</dbReference>
<dbReference type="PIRSF" id="PIRSF002808">
    <property type="entry name" value="Hexose_phosphate_transp"/>
    <property type="match status" value="1"/>
</dbReference>
<evidence type="ECO:0000256" key="3">
    <source>
        <dbReference type="ARBA" id="ARBA00022692"/>
    </source>
</evidence>
<dbReference type="Proteomes" id="UP000009022">
    <property type="component" value="Unassembled WGS sequence"/>
</dbReference>
<keyword evidence="5 6" id="KW-0472">Membrane</keyword>
<sequence length="434" mass="48555">MESDNNVQKLKFYQRQVWYGLISGIVTIQSARQGIESLLPAVAEDPTFVASKLNQVGIGTLLAWGNFFYFLGKCLAGYSVDKLSGRFVFLLSLGISSAFTIFIGLSNSVTTLTFCWCINKLFISSNWPSVAKTMATWFSPERYGELNGMIAFSVRIGCLVSSLLVAELLRRHTYWRKIDFIMGLILILVFASALLLVKRSPKQLGLPDPTKMSKASQGDDGDEHVDLQNEIEWDLITMAKDRVIWLMSMYVAGTTILMELQSFLPLFLHLYMKLEVGFAVYASTIFQIGTICGVMLGSFLYDKLCRKNITIFLNGCMFICTACLVLIWRLLPVLTSSHIIFILFVYGFALAIIFHLPTGVFMMVHVGQRHCGTLIAVLEAFGYLFAVLFDYYGAVAIKVFGWSGFFGLLVLTSMITSLFLFPMSSHPSIMTAKN</sequence>
<dbReference type="InterPro" id="IPR011701">
    <property type="entry name" value="MFS"/>
</dbReference>
<evidence type="ECO:0000256" key="4">
    <source>
        <dbReference type="ARBA" id="ARBA00022989"/>
    </source>
</evidence>
<dbReference type="GO" id="GO:0061513">
    <property type="term" value="F:glucose 6-phosphate:phosphate antiporter activity"/>
    <property type="evidence" value="ECO:0000318"/>
    <property type="project" value="GO_Central"/>
</dbReference>
<organism evidence="8 9">
    <name type="scientific">Trichoplax adhaerens</name>
    <name type="common">Trichoplax reptans</name>
    <dbReference type="NCBI Taxonomy" id="10228"/>
    <lineage>
        <taxon>Eukaryota</taxon>
        <taxon>Metazoa</taxon>
        <taxon>Placozoa</taxon>
        <taxon>Uniplacotomia</taxon>
        <taxon>Trichoplacea</taxon>
        <taxon>Trichoplacidae</taxon>
        <taxon>Trichoplax</taxon>
    </lineage>
</organism>
<keyword evidence="4 6" id="KW-1133">Transmembrane helix</keyword>
<feature type="transmembrane region" description="Helical" evidence="6">
    <location>
        <begin position="278"/>
        <end position="299"/>
    </location>
</feature>
<dbReference type="PhylomeDB" id="B3RSQ5"/>
<feature type="transmembrane region" description="Helical" evidence="6">
    <location>
        <begin position="337"/>
        <end position="362"/>
    </location>
</feature>
<feature type="transmembrane region" description="Helical" evidence="6">
    <location>
        <begin position="311"/>
        <end position="331"/>
    </location>
</feature>
<dbReference type="AlphaFoldDB" id="B3RSQ5"/>
<accession>B3RSQ5</accession>
<feature type="transmembrane region" description="Helical" evidence="6">
    <location>
        <begin position="148"/>
        <end position="166"/>
    </location>
</feature>
<feature type="transmembrane region" description="Helical" evidence="6">
    <location>
        <begin position="178"/>
        <end position="197"/>
    </location>
</feature>
<feature type="transmembrane region" description="Helical" evidence="6">
    <location>
        <begin position="374"/>
        <end position="393"/>
    </location>
</feature>
<dbReference type="OrthoDB" id="9987909at2759"/>
<evidence type="ECO:0000256" key="2">
    <source>
        <dbReference type="ARBA" id="ARBA00009598"/>
    </source>
</evidence>
<dbReference type="eggNOG" id="KOG2533">
    <property type="taxonomic scope" value="Eukaryota"/>
</dbReference>
<dbReference type="InterPro" id="IPR020846">
    <property type="entry name" value="MFS_dom"/>
</dbReference>
<comment type="subcellular location">
    <subcellularLocation>
        <location evidence="1">Endomembrane system</location>
        <topology evidence="1">Multi-pass membrane protein</topology>
    </subcellularLocation>
</comment>
<protein>
    <recommendedName>
        <fullName evidence="7">Major facilitator superfamily (MFS) profile domain-containing protein</fullName>
    </recommendedName>
</protein>
<dbReference type="HOGENOM" id="CLU_632133_0_0_1"/>
<feature type="transmembrane region" description="Helical" evidence="6">
    <location>
        <begin position="399"/>
        <end position="421"/>
    </location>
</feature>
<dbReference type="Pfam" id="PF07690">
    <property type="entry name" value="MFS_1"/>
    <property type="match status" value="1"/>
</dbReference>
<dbReference type="PANTHER" id="PTHR43826">
    <property type="entry name" value="GLUCOSE-6-PHOSPHATE EXCHANGER SLC37A4"/>
    <property type="match status" value="1"/>
</dbReference>
<feature type="transmembrane region" description="Helical" evidence="6">
    <location>
        <begin position="53"/>
        <end position="71"/>
    </location>
</feature>
<evidence type="ECO:0000256" key="1">
    <source>
        <dbReference type="ARBA" id="ARBA00004127"/>
    </source>
</evidence>
<proteinExistence type="inferred from homology"/>
<dbReference type="KEGG" id="tad:TRIADDRAFT_54691"/>
<dbReference type="GeneID" id="6752304"/>
<dbReference type="PROSITE" id="PS50850">
    <property type="entry name" value="MFS"/>
    <property type="match status" value="1"/>
</dbReference>
<comment type="similarity">
    <text evidence="2">Belongs to the major facilitator superfamily. Organophosphate:Pi antiporter (OPA) (TC 2.A.1.4) family.</text>
</comment>
<reference evidence="8 9" key="1">
    <citation type="journal article" date="2008" name="Nature">
        <title>The Trichoplax genome and the nature of placozoans.</title>
        <authorList>
            <person name="Srivastava M."/>
            <person name="Begovic E."/>
            <person name="Chapman J."/>
            <person name="Putnam N.H."/>
            <person name="Hellsten U."/>
            <person name="Kawashima T."/>
            <person name="Kuo A."/>
            <person name="Mitros T."/>
            <person name="Salamov A."/>
            <person name="Carpenter M.L."/>
            <person name="Signorovitch A.Y."/>
            <person name="Moreno M.A."/>
            <person name="Kamm K."/>
            <person name="Grimwood J."/>
            <person name="Schmutz J."/>
            <person name="Shapiro H."/>
            <person name="Grigoriev I.V."/>
            <person name="Buss L.W."/>
            <person name="Schierwater B."/>
            <person name="Dellaporta S.L."/>
            <person name="Rokhsar D.S."/>
        </authorList>
    </citation>
    <scope>NUCLEOTIDE SEQUENCE [LARGE SCALE GENOMIC DNA]</scope>
    <source>
        <strain evidence="8 9">Grell-BS-1999</strain>
    </source>
</reference>
<dbReference type="RefSeq" id="XP_002110554.1">
    <property type="nucleotide sequence ID" value="XM_002110518.1"/>
</dbReference>
<dbReference type="InterPro" id="IPR000849">
    <property type="entry name" value="Sugar_P_transporter"/>
</dbReference>
<name>B3RSQ5_TRIAD</name>
<dbReference type="InterPro" id="IPR036259">
    <property type="entry name" value="MFS_trans_sf"/>
</dbReference>
<dbReference type="InParanoid" id="B3RSQ5"/>
<keyword evidence="9" id="KW-1185">Reference proteome</keyword>
<dbReference type="SUPFAM" id="SSF103473">
    <property type="entry name" value="MFS general substrate transporter"/>
    <property type="match status" value="1"/>
</dbReference>
<evidence type="ECO:0000259" key="7">
    <source>
        <dbReference type="PROSITE" id="PS50850"/>
    </source>
</evidence>
<dbReference type="EMBL" id="DS985243">
    <property type="protein sequence ID" value="EDV26558.1"/>
    <property type="molecule type" value="Genomic_DNA"/>
</dbReference>
<dbReference type="OMA" id="TVMGAKC"/>
<evidence type="ECO:0000256" key="6">
    <source>
        <dbReference type="SAM" id="Phobius"/>
    </source>
</evidence>
<evidence type="ECO:0000256" key="5">
    <source>
        <dbReference type="ARBA" id="ARBA00023136"/>
    </source>
</evidence>
<dbReference type="GO" id="GO:0015760">
    <property type="term" value="P:glucose-6-phosphate transport"/>
    <property type="evidence" value="ECO:0000318"/>
    <property type="project" value="GO_Central"/>
</dbReference>
<dbReference type="GO" id="GO:0016020">
    <property type="term" value="C:membrane"/>
    <property type="evidence" value="ECO:0007669"/>
    <property type="project" value="InterPro"/>
</dbReference>
<gene>
    <name evidence="8" type="ORF">TRIADDRAFT_54691</name>
</gene>
<dbReference type="Gene3D" id="1.20.1250.20">
    <property type="entry name" value="MFS general substrate transporter like domains"/>
    <property type="match status" value="2"/>
</dbReference>
<evidence type="ECO:0000313" key="8">
    <source>
        <dbReference type="EMBL" id="EDV26558.1"/>
    </source>
</evidence>
<dbReference type="InterPro" id="IPR051337">
    <property type="entry name" value="OPA_Antiporter"/>
</dbReference>